<dbReference type="AlphaFoldDB" id="A0AAW6DNM4"/>
<feature type="non-terminal residue" evidence="1">
    <location>
        <position position="1"/>
    </location>
</feature>
<evidence type="ECO:0000313" key="2">
    <source>
        <dbReference type="Proteomes" id="UP001212160"/>
    </source>
</evidence>
<dbReference type="Proteomes" id="UP001212160">
    <property type="component" value="Unassembled WGS sequence"/>
</dbReference>
<reference evidence="1" key="1">
    <citation type="submission" date="2023-01" db="EMBL/GenBank/DDBJ databases">
        <title>Human gut microbiome strain richness.</title>
        <authorList>
            <person name="Chen-Liaw A."/>
        </authorList>
    </citation>
    <scope>NUCLEOTIDE SEQUENCE</scope>
    <source>
        <strain evidence="1">RTP21484st1_H11_RTP21484_190118</strain>
    </source>
</reference>
<organism evidence="1 2">
    <name type="scientific">Mediterraneibacter gnavus</name>
    <name type="common">Ruminococcus gnavus</name>
    <dbReference type="NCBI Taxonomy" id="33038"/>
    <lineage>
        <taxon>Bacteria</taxon>
        <taxon>Bacillati</taxon>
        <taxon>Bacillota</taxon>
        <taxon>Clostridia</taxon>
        <taxon>Lachnospirales</taxon>
        <taxon>Lachnospiraceae</taxon>
        <taxon>Mediterraneibacter</taxon>
    </lineage>
</organism>
<proteinExistence type="predicted"/>
<evidence type="ECO:0000313" key="1">
    <source>
        <dbReference type="EMBL" id="MDB8688577.1"/>
    </source>
</evidence>
<dbReference type="EMBL" id="JAQMLA010000100">
    <property type="protein sequence ID" value="MDB8688577.1"/>
    <property type="molecule type" value="Genomic_DNA"/>
</dbReference>
<accession>A0AAW6DNM4</accession>
<protein>
    <submittedName>
        <fullName evidence="1">Uncharacterized protein</fullName>
    </submittedName>
</protein>
<comment type="caution">
    <text evidence="1">The sequence shown here is derived from an EMBL/GenBank/DDBJ whole genome shotgun (WGS) entry which is preliminary data.</text>
</comment>
<name>A0AAW6DNM4_MEDGN</name>
<gene>
    <name evidence="1" type="ORF">PNW85_18345</name>
</gene>
<sequence>HHKKKNWCQIGVKTEKITISKEIRYCKPLILKGLQKNNKNISTHLLTWLIMNAILRVEQ</sequence>